<protein>
    <submittedName>
        <fullName evidence="3">PucR family transcriptional regulator</fullName>
    </submittedName>
</protein>
<evidence type="ECO:0000313" key="4">
    <source>
        <dbReference type="Proteomes" id="UP000467124"/>
    </source>
</evidence>
<gene>
    <name evidence="3" type="ORF">GTW20_08985</name>
</gene>
<dbReference type="Pfam" id="PF13556">
    <property type="entry name" value="HTH_30"/>
    <property type="match status" value="1"/>
</dbReference>
<evidence type="ECO:0000259" key="2">
    <source>
        <dbReference type="Pfam" id="PF14361"/>
    </source>
</evidence>
<feature type="domain" description="RsbT co-antagonist protein RsbRD N-terminal" evidence="2">
    <location>
        <begin position="30"/>
        <end position="156"/>
    </location>
</feature>
<dbReference type="EMBL" id="WWHY01000001">
    <property type="protein sequence ID" value="MYR32402.1"/>
    <property type="molecule type" value="Genomic_DNA"/>
</dbReference>
<feature type="domain" description="PucR C-terminal helix-turn-helix" evidence="1">
    <location>
        <begin position="320"/>
        <end position="375"/>
    </location>
</feature>
<dbReference type="InterPro" id="IPR051448">
    <property type="entry name" value="CdaR-like_regulators"/>
</dbReference>
<reference evidence="3 4" key="1">
    <citation type="journal article" date="2019" name="Nat. Commun.">
        <title>The antimicrobial potential of Streptomyces from insect microbiomes.</title>
        <authorList>
            <person name="Chevrette M.G."/>
            <person name="Carlson C.M."/>
            <person name="Ortega H.E."/>
            <person name="Thomas C."/>
            <person name="Ananiev G.E."/>
            <person name="Barns K.J."/>
            <person name="Book A.J."/>
            <person name="Cagnazzo J."/>
            <person name="Carlos C."/>
            <person name="Flanigan W."/>
            <person name="Grubbs K.J."/>
            <person name="Horn H.A."/>
            <person name="Hoffmann F.M."/>
            <person name="Klassen J.L."/>
            <person name="Knack J.J."/>
            <person name="Lewin G.R."/>
            <person name="McDonald B.R."/>
            <person name="Muller L."/>
            <person name="Melo W.G.P."/>
            <person name="Pinto-Tomas A.A."/>
            <person name="Schmitz A."/>
            <person name="Wendt-Pienkowski E."/>
            <person name="Wildman S."/>
            <person name="Zhao M."/>
            <person name="Zhang F."/>
            <person name="Bugni T.S."/>
            <person name="Andes D.R."/>
            <person name="Pupo M.T."/>
            <person name="Currie C.R."/>
        </authorList>
    </citation>
    <scope>NUCLEOTIDE SEQUENCE [LARGE SCALE GENOMIC DNA]</scope>
    <source>
        <strain evidence="3 4">SID5840</strain>
    </source>
</reference>
<dbReference type="AlphaFoldDB" id="A0A7K2IQZ0"/>
<dbReference type="InterPro" id="IPR042070">
    <property type="entry name" value="PucR_C-HTH_sf"/>
</dbReference>
<dbReference type="InterPro" id="IPR025736">
    <property type="entry name" value="PucR_C-HTH_dom"/>
</dbReference>
<organism evidence="3 4">
    <name type="scientific">Nocardiopsis alba</name>
    <dbReference type="NCBI Taxonomy" id="53437"/>
    <lineage>
        <taxon>Bacteria</taxon>
        <taxon>Bacillati</taxon>
        <taxon>Actinomycetota</taxon>
        <taxon>Actinomycetes</taxon>
        <taxon>Streptosporangiales</taxon>
        <taxon>Nocardiopsidaceae</taxon>
        <taxon>Nocardiopsis</taxon>
    </lineage>
</organism>
<evidence type="ECO:0000313" key="3">
    <source>
        <dbReference type="EMBL" id="MYR32402.1"/>
    </source>
</evidence>
<dbReference type="PANTHER" id="PTHR33744:SF1">
    <property type="entry name" value="DNA-BINDING TRANSCRIPTIONAL ACTIVATOR ADER"/>
    <property type="match status" value="1"/>
</dbReference>
<dbReference type="Pfam" id="PF14361">
    <property type="entry name" value="RsbRD_N"/>
    <property type="match status" value="1"/>
</dbReference>
<name>A0A7K2IQZ0_9ACTN</name>
<dbReference type="PANTHER" id="PTHR33744">
    <property type="entry name" value="CARBOHYDRATE DIACID REGULATOR"/>
    <property type="match status" value="1"/>
</dbReference>
<evidence type="ECO:0000259" key="1">
    <source>
        <dbReference type="Pfam" id="PF13556"/>
    </source>
</evidence>
<proteinExistence type="predicted"/>
<accession>A0A7K2IQZ0</accession>
<dbReference type="InterPro" id="IPR025751">
    <property type="entry name" value="RsbRD_N_dom"/>
</dbReference>
<comment type="caution">
    <text evidence="3">The sequence shown here is derived from an EMBL/GenBank/DDBJ whole genome shotgun (WGS) entry which is preliminary data.</text>
</comment>
<dbReference type="Proteomes" id="UP000467124">
    <property type="component" value="Unassembled WGS sequence"/>
</dbReference>
<dbReference type="Gene3D" id="1.10.10.2840">
    <property type="entry name" value="PucR C-terminal helix-turn-helix domain"/>
    <property type="match status" value="1"/>
</dbReference>
<sequence length="378" mass="42194">MHMHKAGQSDVIPRAAEACLEELEAIAWAYVRRVRELTGYAETVIDDAELYGTARATLELLLELLRGRERHEELRAHSVEVGRSRARRGIPLESLLRAVRMDFRFLWEAMRAHVPEEDFPGFSEEVISIWEAVELHTTHVQTGYTDEIARMRAELELEHAFLLRHLLSGFSTDARLHAQAAEALGLDPDGVHIVLVANENHARDFRGWVGEALPGAFLLRLDGVEFAIVPAAEVTDAAREALATRPVGISPSAHGIGEIAEMWRLACELAKWARDGAAARFEDHWTRLAGARLGVIAEAFARDVRASLGRYSQREIDLQIETVETYYEIGSITEVARAMFCHRNTVINRLRRFAEATGLDVAKPVDAAAAHLALSAFR</sequence>